<evidence type="ECO:0000256" key="5">
    <source>
        <dbReference type="ARBA" id="ARBA00023239"/>
    </source>
</evidence>
<dbReference type="PANTHER" id="PTHR43822">
    <property type="entry name" value="HOMOACONITASE, MITOCHONDRIAL-RELATED"/>
    <property type="match status" value="1"/>
</dbReference>
<organism evidence="8 9">
    <name type="scientific">Pararobbsia silviterrae</name>
    <dbReference type="NCBI Taxonomy" id="1792498"/>
    <lineage>
        <taxon>Bacteria</taxon>
        <taxon>Pseudomonadati</taxon>
        <taxon>Pseudomonadota</taxon>
        <taxon>Betaproteobacteria</taxon>
        <taxon>Burkholderiales</taxon>
        <taxon>Burkholderiaceae</taxon>
        <taxon>Pararobbsia</taxon>
    </lineage>
</organism>
<dbReference type="PANTHER" id="PTHR43822:SF2">
    <property type="entry name" value="HOMOACONITASE, MITOCHONDRIAL"/>
    <property type="match status" value="1"/>
</dbReference>
<evidence type="ECO:0000256" key="3">
    <source>
        <dbReference type="ARBA" id="ARBA00023004"/>
    </source>
</evidence>
<dbReference type="AlphaFoldDB" id="A0A494Y6C5"/>
<sequence length="468" mass="49950">MNCTCRRNASTARRRRTSCRHRGRTTPRPILPIRSRRRRPMASVIDSPPSRTAVQKLLARAAGRTHVEVGEVVYPEPDLVTIHDGFSEGAYRELSALGYRALRHPERIMFVTDHEVAYSSPAAVSRGTVIRDISKRWDIGHFFDVGRGGHGHLFPIENGMVRPGMVVFSYDMHCTTFGAVGALAFGVGPEVTTVLATGTLWTQVPATIRVDLVGRLPRGSHARDVGFVLTKGLAENRWAVDYDYRVIEFGGPGAETFDLAGRVALCNSVTELGIASVLFDVAPPDVERAQFAAFASDPHAAFEARIEIDLGQIEPQVALPGGPENAVPVGDAKGRPIQHAFIGSCGSGMYEDFADAAALLRGRRIADGVRMFIVPGSVQTAQRLAGDGLSQIFMEAGAMLLPSGCGPCANGLMAPLGTGEVSISTAAINHSGRFGAPGGEPYLGSPLTVAASALAGRIVDPRDYVDTI</sequence>
<dbReference type="GO" id="GO:0051536">
    <property type="term" value="F:iron-sulfur cluster binding"/>
    <property type="evidence" value="ECO:0007669"/>
    <property type="project" value="UniProtKB-KW"/>
</dbReference>
<reference evidence="8 9" key="1">
    <citation type="submission" date="2018-10" db="EMBL/GenBank/DDBJ databases">
        <title>Robbsia sp. DHC34, isolated from soil.</title>
        <authorList>
            <person name="Gao Z.-H."/>
            <person name="Qiu L.-H."/>
        </authorList>
    </citation>
    <scope>NUCLEOTIDE SEQUENCE [LARGE SCALE GENOMIC DNA]</scope>
    <source>
        <strain evidence="8 9">DHC34</strain>
    </source>
</reference>
<feature type="compositionally biased region" description="Low complexity" evidence="6">
    <location>
        <begin position="1"/>
        <end position="11"/>
    </location>
</feature>
<evidence type="ECO:0000256" key="6">
    <source>
        <dbReference type="SAM" id="MobiDB-lite"/>
    </source>
</evidence>
<feature type="compositionally biased region" description="Basic residues" evidence="6">
    <location>
        <begin position="12"/>
        <end position="25"/>
    </location>
</feature>
<proteinExistence type="predicted"/>
<evidence type="ECO:0000313" key="9">
    <source>
        <dbReference type="Proteomes" id="UP000270342"/>
    </source>
</evidence>
<dbReference type="GO" id="GO:0043436">
    <property type="term" value="P:oxoacid metabolic process"/>
    <property type="evidence" value="ECO:0007669"/>
    <property type="project" value="UniProtKB-ARBA"/>
</dbReference>
<dbReference type="InterPro" id="IPR036008">
    <property type="entry name" value="Aconitase_4Fe-4S_dom"/>
</dbReference>
<protein>
    <submittedName>
        <fullName evidence="8">3-isopropylmalate dehydratase</fullName>
    </submittedName>
</protein>
<keyword evidence="2" id="KW-0479">Metal-binding</keyword>
<dbReference type="Gene3D" id="3.30.499.10">
    <property type="entry name" value="Aconitase, domain 3"/>
    <property type="match status" value="2"/>
</dbReference>
<name>A0A494Y6C5_9BURK</name>
<dbReference type="GO" id="GO:0046872">
    <property type="term" value="F:metal ion binding"/>
    <property type="evidence" value="ECO:0007669"/>
    <property type="project" value="UniProtKB-KW"/>
</dbReference>
<keyword evidence="5" id="KW-0456">Lyase</keyword>
<dbReference type="Pfam" id="PF00330">
    <property type="entry name" value="Aconitase"/>
    <property type="match status" value="2"/>
</dbReference>
<keyword evidence="9" id="KW-1185">Reference proteome</keyword>
<dbReference type="EMBL" id="RBZU01000002">
    <property type="protein sequence ID" value="RKP57853.1"/>
    <property type="molecule type" value="Genomic_DNA"/>
</dbReference>
<dbReference type="InterPro" id="IPR050067">
    <property type="entry name" value="IPM_dehydratase_rel_enz"/>
</dbReference>
<keyword evidence="4" id="KW-0411">Iron-sulfur</keyword>
<feature type="domain" description="Aconitase/3-isopropylmalate dehydratase large subunit alpha/beta/alpha" evidence="7">
    <location>
        <begin position="333"/>
        <end position="456"/>
    </location>
</feature>
<dbReference type="InterPro" id="IPR001030">
    <property type="entry name" value="Acoase/IPM_deHydtase_lsu_aba"/>
</dbReference>
<accession>A0A494Y6C5</accession>
<dbReference type="PRINTS" id="PR00415">
    <property type="entry name" value="ACONITASE"/>
</dbReference>
<evidence type="ECO:0000313" key="8">
    <source>
        <dbReference type="EMBL" id="RKP57853.1"/>
    </source>
</evidence>
<keyword evidence="3" id="KW-0408">Iron</keyword>
<dbReference type="GO" id="GO:0016829">
    <property type="term" value="F:lyase activity"/>
    <property type="evidence" value="ECO:0007669"/>
    <property type="project" value="UniProtKB-KW"/>
</dbReference>
<dbReference type="Proteomes" id="UP000270342">
    <property type="component" value="Unassembled WGS sequence"/>
</dbReference>
<evidence type="ECO:0000256" key="4">
    <source>
        <dbReference type="ARBA" id="ARBA00023014"/>
    </source>
</evidence>
<comment type="subunit">
    <text evidence="1">Heterodimer of LeuC and LeuD.</text>
</comment>
<dbReference type="InterPro" id="IPR015931">
    <property type="entry name" value="Acnase/IPM_dHydase_lsu_aba_1/3"/>
</dbReference>
<gene>
    <name evidence="8" type="ORF">D7S86_07995</name>
</gene>
<dbReference type="SUPFAM" id="SSF53732">
    <property type="entry name" value="Aconitase iron-sulfur domain"/>
    <property type="match status" value="1"/>
</dbReference>
<feature type="region of interest" description="Disordered" evidence="6">
    <location>
        <begin position="1"/>
        <end position="29"/>
    </location>
</feature>
<evidence type="ECO:0000256" key="1">
    <source>
        <dbReference type="ARBA" id="ARBA00011271"/>
    </source>
</evidence>
<evidence type="ECO:0000256" key="2">
    <source>
        <dbReference type="ARBA" id="ARBA00022723"/>
    </source>
</evidence>
<evidence type="ECO:0000259" key="7">
    <source>
        <dbReference type="Pfam" id="PF00330"/>
    </source>
</evidence>
<feature type="domain" description="Aconitase/3-isopropylmalate dehydratase large subunit alpha/beta/alpha" evidence="7">
    <location>
        <begin position="69"/>
        <end position="332"/>
    </location>
</feature>
<comment type="caution">
    <text evidence="8">The sequence shown here is derived from an EMBL/GenBank/DDBJ whole genome shotgun (WGS) entry which is preliminary data.</text>
</comment>